<dbReference type="AlphaFoldDB" id="A0A4R4AGD5"/>
<dbReference type="InterPro" id="IPR050237">
    <property type="entry name" value="ATP-dep_AMP-bd_enzyme"/>
</dbReference>
<evidence type="ECO:0000259" key="1">
    <source>
        <dbReference type="Pfam" id="PF00501"/>
    </source>
</evidence>
<reference evidence="3 4" key="1">
    <citation type="submission" date="2019-03" db="EMBL/GenBank/DDBJ databases">
        <title>Genomic Encyclopedia of Type Strains, Phase IV (KMG-IV): sequencing the most valuable type-strain genomes for metagenomic binning, comparative biology and taxonomic classification.</title>
        <authorList>
            <person name="Goeker M."/>
        </authorList>
    </citation>
    <scope>NUCLEOTIDE SEQUENCE [LARGE SCALE GENOMIC DNA]</scope>
    <source>
        <strain evidence="3 4">DSM 203</strain>
    </source>
</reference>
<dbReference type="PROSITE" id="PS00455">
    <property type="entry name" value="AMP_BINDING"/>
    <property type="match status" value="1"/>
</dbReference>
<organism evidence="3 4">
    <name type="scientific">Marichromatium gracile</name>
    <name type="common">Chromatium gracile</name>
    <dbReference type="NCBI Taxonomy" id="1048"/>
    <lineage>
        <taxon>Bacteria</taxon>
        <taxon>Pseudomonadati</taxon>
        <taxon>Pseudomonadota</taxon>
        <taxon>Gammaproteobacteria</taxon>
        <taxon>Chromatiales</taxon>
        <taxon>Chromatiaceae</taxon>
        <taxon>Marichromatium</taxon>
    </lineage>
</organism>
<dbReference type="InterPro" id="IPR020845">
    <property type="entry name" value="AMP-binding_CS"/>
</dbReference>
<dbReference type="PANTHER" id="PTHR43767:SF1">
    <property type="entry name" value="NONRIBOSOMAL PEPTIDE SYNTHASE PES1 (EUROFUNG)-RELATED"/>
    <property type="match status" value="1"/>
</dbReference>
<dbReference type="InterPro" id="IPR025110">
    <property type="entry name" value="AMP-bd_C"/>
</dbReference>
<dbReference type="InterPro" id="IPR045851">
    <property type="entry name" value="AMP-bd_C_sf"/>
</dbReference>
<dbReference type="Pfam" id="PF00501">
    <property type="entry name" value="AMP-binding"/>
    <property type="match status" value="1"/>
</dbReference>
<dbReference type="InterPro" id="IPR000873">
    <property type="entry name" value="AMP-dep_synth/lig_dom"/>
</dbReference>
<evidence type="ECO:0000313" key="3">
    <source>
        <dbReference type="EMBL" id="TCW38155.1"/>
    </source>
</evidence>
<dbReference type="SUPFAM" id="SSF56801">
    <property type="entry name" value="Acetyl-CoA synthetase-like"/>
    <property type="match status" value="1"/>
</dbReference>
<accession>A0A4R4AGD5</accession>
<evidence type="ECO:0000259" key="2">
    <source>
        <dbReference type="Pfam" id="PF13193"/>
    </source>
</evidence>
<dbReference type="PANTHER" id="PTHR43767">
    <property type="entry name" value="LONG-CHAIN-FATTY-ACID--COA LIGASE"/>
    <property type="match status" value="1"/>
</dbReference>
<feature type="domain" description="AMP-dependent synthetase/ligase" evidence="1">
    <location>
        <begin position="13"/>
        <end position="363"/>
    </location>
</feature>
<feature type="domain" description="AMP-binding enzyme C-terminal" evidence="2">
    <location>
        <begin position="412"/>
        <end position="487"/>
    </location>
</feature>
<comment type="caution">
    <text evidence="3">The sequence shown here is derived from an EMBL/GenBank/DDBJ whole genome shotgun (WGS) entry which is preliminary data.</text>
</comment>
<dbReference type="GO" id="GO:0016878">
    <property type="term" value="F:acid-thiol ligase activity"/>
    <property type="evidence" value="ECO:0007669"/>
    <property type="project" value="UniProtKB-ARBA"/>
</dbReference>
<dbReference type="Pfam" id="PF13193">
    <property type="entry name" value="AMP-binding_C"/>
    <property type="match status" value="1"/>
</dbReference>
<dbReference type="RefSeq" id="WP_165913427.1">
    <property type="nucleotide sequence ID" value="NZ_NRRH01000035.1"/>
</dbReference>
<gene>
    <name evidence="3" type="ORF">EDC29_10245</name>
</gene>
<name>A0A4R4AGD5_MARGR</name>
<dbReference type="Proteomes" id="UP000295247">
    <property type="component" value="Unassembled WGS sequence"/>
</dbReference>
<protein>
    <submittedName>
        <fullName evidence="3">Long-chain acyl-CoA synthetase</fullName>
    </submittedName>
</protein>
<dbReference type="InterPro" id="IPR042099">
    <property type="entry name" value="ANL_N_sf"/>
</dbReference>
<dbReference type="Gene3D" id="3.30.300.30">
    <property type="match status" value="1"/>
</dbReference>
<sequence length="505" mass="53688">METATPTLNALLAEHARRTPERPFIHHRDGTLDYRRTQALVECLAGALHALGLGPGARLGIALGRRPEGVLAFLAATRIGALPVALNPALEPRLLLDFARAQRLAALLAEGETLAALAAGEVPEGMALIDRAGRHPGCVSWPELLGATPIASPPEPESGQVAYLNFTTGTTGRAKGALATHANLYWNTRAAIEAFALGSDDVHLCMFAAFAHPHELFCRALQTGGALVLLEEISPRAIAGTIRAFGVTCMMGLAPMYRMMAGACARADLASLRLAESGGMYTSPEINAAFAARGGVPVMSVWGSTETSGVALANTAEGYRLDGSMGRVCPHYQARVVDEQGRELPPGEVGELLLRGPGLVSGYDGGIALAGHQGWYRSGDLVRRDDDGFYYYVERISGMIKVAGLKVYPLQLELLLGAHPGVREAAVLGRPDRRKGAVPVAFVVPEPGAELDAARLRAHCRAQGLPNYMVPRRFELVDDLPRIGSGKIDKRPLRTLVERGSLTDG</sequence>
<proteinExistence type="predicted"/>
<evidence type="ECO:0000313" key="4">
    <source>
        <dbReference type="Proteomes" id="UP000295247"/>
    </source>
</evidence>
<dbReference type="Gene3D" id="3.40.50.12780">
    <property type="entry name" value="N-terminal domain of ligase-like"/>
    <property type="match status" value="1"/>
</dbReference>
<dbReference type="EMBL" id="SMDC01000002">
    <property type="protein sequence ID" value="TCW38155.1"/>
    <property type="molecule type" value="Genomic_DNA"/>
</dbReference>